<evidence type="ECO:0000259" key="3">
    <source>
        <dbReference type="PROSITE" id="PS51164"/>
    </source>
</evidence>
<gene>
    <name evidence="4" type="ORF">BDQ12DRAFT_765487</name>
</gene>
<dbReference type="GO" id="GO:0005975">
    <property type="term" value="P:carbohydrate metabolic process"/>
    <property type="evidence" value="ECO:0007669"/>
    <property type="project" value="InterPro"/>
</dbReference>
<dbReference type="PANTHER" id="PTHR43662">
    <property type="match status" value="1"/>
</dbReference>
<dbReference type="InterPro" id="IPR000254">
    <property type="entry name" value="CBD"/>
</dbReference>
<dbReference type="GO" id="GO:0030248">
    <property type="term" value="F:cellulose binding"/>
    <property type="evidence" value="ECO:0007669"/>
    <property type="project" value="InterPro"/>
</dbReference>
<dbReference type="PROSITE" id="PS51164">
    <property type="entry name" value="CBM1_2"/>
    <property type="match status" value="1"/>
</dbReference>
<dbReference type="InterPro" id="IPR035971">
    <property type="entry name" value="CBD_sf"/>
</dbReference>
<dbReference type="OrthoDB" id="74764at2759"/>
<keyword evidence="1 2" id="KW-0732">Signal</keyword>
<dbReference type="Proteomes" id="UP000308652">
    <property type="component" value="Unassembled WGS sequence"/>
</dbReference>
<proteinExistence type="predicted"/>
<protein>
    <recommendedName>
        <fullName evidence="3">CBM1 domain-containing protein</fullName>
    </recommendedName>
</protein>
<dbReference type="EMBL" id="ML213639">
    <property type="protein sequence ID" value="TFK33906.1"/>
    <property type="molecule type" value="Genomic_DNA"/>
</dbReference>
<feature type="chain" id="PRO_5023119427" description="CBM1 domain-containing protein" evidence="2">
    <location>
        <begin position="19"/>
        <end position="418"/>
    </location>
</feature>
<dbReference type="AlphaFoldDB" id="A0A5C3LPJ3"/>
<dbReference type="PROSITE" id="PS00562">
    <property type="entry name" value="CBM1_1"/>
    <property type="match status" value="1"/>
</dbReference>
<evidence type="ECO:0000256" key="2">
    <source>
        <dbReference type="SAM" id="SignalP"/>
    </source>
</evidence>
<accession>A0A5C3LPJ3</accession>
<evidence type="ECO:0000313" key="4">
    <source>
        <dbReference type="EMBL" id="TFK33906.1"/>
    </source>
</evidence>
<feature type="domain" description="CBM1" evidence="3">
    <location>
        <begin position="382"/>
        <end position="418"/>
    </location>
</feature>
<dbReference type="GO" id="GO:0005576">
    <property type="term" value="C:extracellular region"/>
    <property type="evidence" value="ECO:0007669"/>
    <property type="project" value="InterPro"/>
</dbReference>
<dbReference type="STRING" id="68775.A0A5C3LPJ3"/>
<reference evidence="4 5" key="1">
    <citation type="journal article" date="2019" name="Nat. Ecol. Evol.">
        <title>Megaphylogeny resolves global patterns of mushroom evolution.</title>
        <authorList>
            <person name="Varga T."/>
            <person name="Krizsan K."/>
            <person name="Foldi C."/>
            <person name="Dima B."/>
            <person name="Sanchez-Garcia M."/>
            <person name="Sanchez-Ramirez S."/>
            <person name="Szollosi G.J."/>
            <person name="Szarkandi J.G."/>
            <person name="Papp V."/>
            <person name="Albert L."/>
            <person name="Andreopoulos W."/>
            <person name="Angelini C."/>
            <person name="Antonin V."/>
            <person name="Barry K.W."/>
            <person name="Bougher N.L."/>
            <person name="Buchanan P."/>
            <person name="Buyck B."/>
            <person name="Bense V."/>
            <person name="Catcheside P."/>
            <person name="Chovatia M."/>
            <person name="Cooper J."/>
            <person name="Damon W."/>
            <person name="Desjardin D."/>
            <person name="Finy P."/>
            <person name="Geml J."/>
            <person name="Haridas S."/>
            <person name="Hughes K."/>
            <person name="Justo A."/>
            <person name="Karasinski D."/>
            <person name="Kautmanova I."/>
            <person name="Kiss B."/>
            <person name="Kocsube S."/>
            <person name="Kotiranta H."/>
            <person name="LaButti K.M."/>
            <person name="Lechner B.E."/>
            <person name="Liimatainen K."/>
            <person name="Lipzen A."/>
            <person name="Lukacs Z."/>
            <person name="Mihaltcheva S."/>
            <person name="Morgado L.N."/>
            <person name="Niskanen T."/>
            <person name="Noordeloos M.E."/>
            <person name="Ohm R.A."/>
            <person name="Ortiz-Santana B."/>
            <person name="Ovrebo C."/>
            <person name="Racz N."/>
            <person name="Riley R."/>
            <person name="Savchenko A."/>
            <person name="Shiryaev A."/>
            <person name="Soop K."/>
            <person name="Spirin V."/>
            <person name="Szebenyi C."/>
            <person name="Tomsovsky M."/>
            <person name="Tulloss R.E."/>
            <person name="Uehling J."/>
            <person name="Grigoriev I.V."/>
            <person name="Vagvolgyi C."/>
            <person name="Papp T."/>
            <person name="Martin F.M."/>
            <person name="Miettinen O."/>
            <person name="Hibbett D.S."/>
            <person name="Nagy L.G."/>
        </authorList>
    </citation>
    <scope>NUCLEOTIDE SEQUENCE [LARGE SCALE GENOMIC DNA]</scope>
    <source>
        <strain evidence="4 5">CBS 166.37</strain>
    </source>
</reference>
<dbReference type="SMART" id="SM00236">
    <property type="entry name" value="fCBD"/>
    <property type="match status" value="1"/>
</dbReference>
<keyword evidence="5" id="KW-1185">Reference proteome</keyword>
<dbReference type="PANTHER" id="PTHR43662:SF3">
    <property type="entry name" value="DOMAIN PROTEIN, PUTATIVE (AFU_ORTHOLOGUE AFUA_6G11970)-RELATED"/>
    <property type="match status" value="1"/>
</dbReference>
<evidence type="ECO:0000313" key="5">
    <source>
        <dbReference type="Proteomes" id="UP000308652"/>
    </source>
</evidence>
<dbReference type="SUPFAM" id="SSF57180">
    <property type="entry name" value="Cellulose-binding domain"/>
    <property type="match status" value="1"/>
</dbReference>
<sequence>MQWKALAGLTLGATQAHALLRFACSQLVVERFDPLLNPGAVSPHVHQVRFVSFNVTMDPGNDFPSISTCTTCTFKEDFSNYWTAVLYFKHPNGTFKRVPQLPGQLLGNPNGGMTVYYIQPPSGSFTSFKKGFRMIVGDAMARAVNTSSPEANAMNFRCLDANGGNGGVTGAPGTDSQTLPSKPCAGGIRSQINFPTCWDGVNIDSANHKSHVAYPTNGACPSTHPVQIPQIFLETVWDTAQLNSMWPSGTPQPFVFSMGDPTGAGQHADYMFGWQGDSLTRAMNSCKDFGGSCSTLLTQSESAINSCKQQARVDEATDGWLPALPGCNPIQAGPGRAVANSGCGAPTTWIGTDPTAPPVPTGNPPASTVTPPVSTVVPAPGGTAAHWAQCGGQGYAGPTTCASPYTCKAQNAYYSQCL</sequence>
<organism evidence="4 5">
    <name type="scientific">Crucibulum laeve</name>
    <dbReference type="NCBI Taxonomy" id="68775"/>
    <lineage>
        <taxon>Eukaryota</taxon>
        <taxon>Fungi</taxon>
        <taxon>Dikarya</taxon>
        <taxon>Basidiomycota</taxon>
        <taxon>Agaricomycotina</taxon>
        <taxon>Agaricomycetes</taxon>
        <taxon>Agaricomycetidae</taxon>
        <taxon>Agaricales</taxon>
        <taxon>Agaricineae</taxon>
        <taxon>Nidulariaceae</taxon>
        <taxon>Crucibulum</taxon>
    </lineage>
</organism>
<evidence type="ECO:0000256" key="1">
    <source>
        <dbReference type="ARBA" id="ARBA00022729"/>
    </source>
</evidence>
<dbReference type="Pfam" id="PF00734">
    <property type="entry name" value="CBM_1"/>
    <property type="match status" value="1"/>
</dbReference>
<dbReference type="Pfam" id="PF09362">
    <property type="entry name" value="DUF1996"/>
    <property type="match status" value="1"/>
</dbReference>
<feature type="signal peptide" evidence="2">
    <location>
        <begin position="1"/>
        <end position="18"/>
    </location>
</feature>
<dbReference type="InterPro" id="IPR018535">
    <property type="entry name" value="DUF1996"/>
</dbReference>
<name>A0A5C3LPJ3_9AGAR</name>